<protein>
    <submittedName>
        <fullName evidence="1">10244_t:CDS:1</fullName>
    </submittedName>
</protein>
<keyword evidence="2" id="KW-1185">Reference proteome</keyword>
<proteinExistence type="predicted"/>
<feature type="non-terminal residue" evidence="1">
    <location>
        <position position="1"/>
    </location>
</feature>
<organism evidence="1 2">
    <name type="scientific">Racocetra fulgida</name>
    <dbReference type="NCBI Taxonomy" id="60492"/>
    <lineage>
        <taxon>Eukaryota</taxon>
        <taxon>Fungi</taxon>
        <taxon>Fungi incertae sedis</taxon>
        <taxon>Mucoromycota</taxon>
        <taxon>Glomeromycotina</taxon>
        <taxon>Glomeromycetes</taxon>
        <taxon>Diversisporales</taxon>
        <taxon>Gigasporaceae</taxon>
        <taxon>Racocetra</taxon>
    </lineage>
</organism>
<gene>
    <name evidence="1" type="ORF">RFULGI_LOCUS3861</name>
</gene>
<comment type="caution">
    <text evidence="1">The sequence shown here is derived from an EMBL/GenBank/DDBJ whole genome shotgun (WGS) entry which is preliminary data.</text>
</comment>
<reference evidence="1" key="1">
    <citation type="submission" date="2021-06" db="EMBL/GenBank/DDBJ databases">
        <authorList>
            <person name="Kallberg Y."/>
            <person name="Tangrot J."/>
            <person name="Rosling A."/>
        </authorList>
    </citation>
    <scope>NUCLEOTIDE SEQUENCE</scope>
    <source>
        <strain evidence="1">IN212</strain>
    </source>
</reference>
<dbReference type="Proteomes" id="UP000789396">
    <property type="component" value="Unassembled WGS sequence"/>
</dbReference>
<dbReference type="OrthoDB" id="2383538at2759"/>
<evidence type="ECO:0000313" key="1">
    <source>
        <dbReference type="EMBL" id="CAG8532637.1"/>
    </source>
</evidence>
<name>A0A9N9FGJ9_9GLOM</name>
<dbReference type="EMBL" id="CAJVPZ010003590">
    <property type="protein sequence ID" value="CAG8532637.1"/>
    <property type="molecule type" value="Genomic_DNA"/>
</dbReference>
<dbReference type="AlphaFoldDB" id="A0A9N9FGJ9"/>
<sequence>MSIVAWPIFTDSAFYNSLKQFKIKLDEQESQYKNARMFLEKTKASRHDDNPNDASHDCQTDHKCHNECEFKEVHSDGIIPVCVHFAAHQGKHRCEVSHACSALCLCTKDIGHESIKGNETHKCDSEMHYCGEPCSLEATTSKGPYKCQNE</sequence>
<accession>A0A9N9FGJ9</accession>
<evidence type="ECO:0000313" key="2">
    <source>
        <dbReference type="Proteomes" id="UP000789396"/>
    </source>
</evidence>